<keyword evidence="3" id="KW-1185">Reference proteome</keyword>
<comment type="caution">
    <text evidence="2">The sequence shown here is derived from an EMBL/GenBank/DDBJ whole genome shotgun (WGS) entry which is preliminary data.</text>
</comment>
<dbReference type="Pfam" id="PF01145">
    <property type="entry name" value="Band_7"/>
    <property type="match status" value="1"/>
</dbReference>
<protein>
    <submittedName>
        <fullName evidence="2">SPFH/Band 7/PHB domain protein</fullName>
    </submittedName>
</protein>
<dbReference type="CDD" id="cd08829">
    <property type="entry name" value="SPFH_paraslipin"/>
    <property type="match status" value="1"/>
</dbReference>
<gene>
    <name evidence="2" type="ORF">KPL37_00575</name>
</gene>
<feature type="domain" description="Band 7" evidence="1">
    <location>
        <begin position="19"/>
        <end position="177"/>
    </location>
</feature>
<dbReference type="InterPro" id="IPR001107">
    <property type="entry name" value="Band_7"/>
</dbReference>
<dbReference type="Proteomes" id="UP000776252">
    <property type="component" value="Unassembled WGS sequence"/>
</dbReference>
<evidence type="ECO:0000313" key="3">
    <source>
        <dbReference type="Proteomes" id="UP000776252"/>
    </source>
</evidence>
<dbReference type="PANTHER" id="PTHR43327:SF10">
    <property type="entry name" value="STOMATIN-LIKE PROTEIN 2, MITOCHONDRIAL"/>
    <property type="match status" value="1"/>
</dbReference>
<evidence type="ECO:0000259" key="1">
    <source>
        <dbReference type="SMART" id="SM00244"/>
    </source>
</evidence>
<dbReference type="EMBL" id="JAHLDV010000001">
    <property type="protein sequence ID" value="MBU3158267.1"/>
    <property type="molecule type" value="Genomic_DNA"/>
</dbReference>
<dbReference type="InterPro" id="IPR050710">
    <property type="entry name" value="Band7/mec-2_domain"/>
</dbReference>
<dbReference type="RefSeq" id="WP_216145242.1">
    <property type="nucleotide sequence ID" value="NZ_JAHLDV010000001.1"/>
</dbReference>
<dbReference type="SMART" id="SM00244">
    <property type="entry name" value="PHB"/>
    <property type="match status" value="1"/>
</dbReference>
<evidence type="ECO:0000313" key="2">
    <source>
        <dbReference type="EMBL" id="MBU3158267.1"/>
    </source>
</evidence>
<proteinExistence type="predicted"/>
<dbReference type="PANTHER" id="PTHR43327">
    <property type="entry name" value="STOMATIN-LIKE PROTEIN 2, MITOCHONDRIAL"/>
    <property type="match status" value="1"/>
</dbReference>
<accession>A0ABS6BMW5</accession>
<reference evidence="2 3" key="1">
    <citation type="submission" date="2021-06" db="EMBL/GenBank/DDBJ databases">
        <title>Clostridia strains as spoilage organisms.</title>
        <authorList>
            <person name="Wambui J."/>
            <person name="Stephan R."/>
            <person name="Stevens M.J.A."/>
        </authorList>
    </citation>
    <scope>NUCLEOTIDE SEQUENCE [LARGE SCALE GENOMIC DNA]</scope>
    <source>
        <strain evidence="2 3">DSM 14204</strain>
    </source>
</reference>
<name>A0ABS6BMW5_9CLOT</name>
<organism evidence="2 3">
    <name type="scientific">Clostridium frigoris</name>
    <dbReference type="NCBI Taxonomy" id="205327"/>
    <lineage>
        <taxon>Bacteria</taxon>
        <taxon>Bacillati</taxon>
        <taxon>Bacillota</taxon>
        <taxon>Clostridia</taxon>
        <taxon>Eubacteriales</taxon>
        <taxon>Clostridiaceae</taxon>
        <taxon>Clostridium</taxon>
    </lineage>
</organism>
<sequence length="337" mass="37675">MGPIIGLVLLLLIVVMILTSIKIVNTGYVLLIERFGQFHRILEPGWHFTIPFADFVRRKISTKQQILDIQPQNVITKDNVNISIDNVIFYKVINSRDAVYNIEDYKSGIVYSTITNMRNIVGDMTLDDVLSGRDRINSRLLEIIDEITDAYGIKILSVEIKNIVPPNEIQQAMEKQMRAERDKRAFILTAEGEKQSQIERAEGHKQAQILNAEAEKQATIRRAEGLKESQLLEAEGKARAIETIAIAEAGAIRKVNTAIIESGTNETVIALKQIEALTEMSKNPANKLILPNEILSSFGSISAIGEMLRMDKKSENKTMPVKTIPTKAVPTKTVPNK</sequence>